<dbReference type="AlphaFoldDB" id="A0A5B7EK66"/>
<reference evidence="2 3" key="1">
    <citation type="submission" date="2019-05" db="EMBL/GenBank/DDBJ databases">
        <title>Another draft genome of Portunus trituberculatus and its Hox gene families provides insights of decapod evolution.</title>
        <authorList>
            <person name="Jeong J.-H."/>
            <person name="Song I."/>
            <person name="Kim S."/>
            <person name="Choi T."/>
            <person name="Kim D."/>
            <person name="Ryu S."/>
            <person name="Kim W."/>
        </authorList>
    </citation>
    <scope>NUCLEOTIDE SEQUENCE [LARGE SCALE GENOMIC DNA]</scope>
    <source>
        <tissue evidence="2">Muscle</tissue>
    </source>
</reference>
<organism evidence="2 3">
    <name type="scientific">Portunus trituberculatus</name>
    <name type="common">Swimming crab</name>
    <name type="synonym">Neptunus trituberculatus</name>
    <dbReference type="NCBI Taxonomy" id="210409"/>
    <lineage>
        <taxon>Eukaryota</taxon>
        <taxon>Metazoa</taxon>
        <taxon>Ecdysozoa</taxon>
        <taxon>Arthropoda</taxon>
        <taxon>Crustacea</taxon>
        <taxon>Multicrustacea</taxon>
        <taxon>Malacostraca</taxon>
        <taxon>Eumalacostraca</taxon>
        <taxon>Eucarida</taxon>
        <taxon>Decapoda</taxon>
        <taxon>Pleocyemata</taxon>
        <taxon>Brachyura</taxon>
        <taxon>Eubrachyura</taxon>
        <taxon>Portunoidea</taxon>
        <taxon>Portunidae</taxon>
        <taxon>Portuninae</taxon>
        <taxon>Portunus</taxon>
    </lineage>
</organism>
<feature type="region of interest" description="Disordered" evidence="1">
    <location>
        <begin position="1"/>
        <end position="68"/>
    </location>
</feature>
<dbReference type="Proteomes" id="UP000324222">
    <property type="component" value="Unassembled WGS sequence"/>
</dbReference>
<comment type="caution">
    <text evidence="2">The sequence shown here is derived from an EMBL/GenBank/DDBJ whole genome shotgun (WGS) entry which is preliminary data.</text>
</comment>
<proteinExistence type="predicted"/>
<evidence type="ECO:0000313" key="3">
    <source>
        <dbReference type="Proteomes" id="UP000324222"/>
    </source>
</evidence>
<keyword evidence="3" id="KW-1185">Reference proteome</keyword>
<accession>A0A5B7EK66</accession>
<dbReference type="EMBL" id="VSRR010003088">
    <property type="protein sequence ID" value="MPC34602.1"/>
    <property type="molecule type" value="Genomic_DNA"/>
</dbReference>
<protein>
    <submittedName>
        <fullName evidence="2">Uncharacterized protein</fullName>
    </submittedName>
</protein>
<evidence type="ECO:0000313" key="2">
    <source>
        <dbReference type="EMBL" id="MPC34602.1"/>
    </source>
</evidence>
<name>A0A5B7EK66_PORTR</name>
<evidence type="ECO:0000256" key="1">
    <source>
        <dbReference type="SAM" id="MobiDB-lite"/>
    </source>
</evidence>
<sequence>MQRRGTAAPPTVGSDRGDGGDTGGEMTNSKQEKAGDQLGSTAGRVAARVQPCRANSPLTTRHAEVFSK</sequence>
<gene>
    <name evidence="2" type="ORF">E2C01_027997</name>
</gene>